<dbReference type="InterPro" id="IPR002156">
    <property type="entry name" value="RNaseH_domain"/>
</dbReference>
<dbReference type="GO" id="GO:0003676">
    <property type="term" value="F:nucleic acid binding"/>
    <property type="evidence" value="ECO:0007669"/>
    <property type="project" value="InterPro"/>
</dbReference>
<feature type="domain" description="RNase H type-1" evidence="1">
    <location>
        <begin position="12"/>
        <end position="96"/>
    </location>
</feature>
<dbReference type="Gene3D" id="3.30.420.10">
    <property type="entry name" value="Ribonuclease H-like superfamily/Ribonuclease H"/>
    <property type="match status" value="1"/>
</dbReference>
<comment type="caution">
    <text evidence="2">The sequence shown here is derived from an EMBL/GenBank/DDBJ whole genome shotgun (WGS) entry which is preliminary data.</text>
</comment>
<dbReference type="PANTHER" id="PTHR47074">
    <property type="entry name" value="BNAC02G40300D PROTEIN"/>
    <property type="match status" value="1"/>
</dbReference>
<evidence type="ECO:0000313" key="3">
    <source>
        <dbReference type="Proteomes" id="UP001459277"/>
    </source>
</evidence>
<organism evidence="2 3">
    <name type="scientific">Lithocarpus litseifolius</name>
    <dbReference type="NCBI Taxonomy" id="425828"/>
    <lineage>
        <taxon>Eukaryota</taxon>
        <taxon>Viridiplantae</taxon>
        <taxon>Streptophyta</taxon>
        <taxon>Embryophyta</taxon>
        <taxon>Tracheophyta</taxon>
        <taxon>Spermatophyta</taxon>
        <taxon>Magnoliopsida</taxon>
        <taxon>eudicotyledons</taxon>
        <taxon>Gunneridae</taxon>
        <taxon>Pentapetalae</taxon>
        <taxon>rosids</taxon>
        <taxon>fabids</taxon>
        <taxon>Fagales</taxon>
        <taxon>Fagaceae</taxon>
        <taxon>Lithocarpus</taxon>
    </lineage>
</organism>
<dbReference type="InterPro" id="IPR052929">
    <property type="entry name" value="RNase_H-like_EbsB-rel"/>
</dbReference>
<dbReference type="AlphaFoldDB" id="A0AAW2CV86"/>
<dbReference type="PANTHER" id="PTHR47074:SF48">
    <property type="entry name" value="POLYNUCLEOTIDYL TRANSFERASE, RIBONUCLEASE H-LIKE SUPERFAMILY PROTEIN"/>
    <property type="match status" value="1"/>
</dbReference>
<proteinExistence type="predicted"/>
<keyword evidence="3" id="KW-1185">Reference proteome</keyword>
<dbReference type="Proteomes" id="UP001459277">
    <property type="component" value="Unassembled WGS sequence"/>
</dbReference>
<dbReference type="InterPro" id="IPR036397">
    <property type="entry name" value="RNaseH_sf"/>
</dbReference>
<accession>A0AAW2CV86</accession>
<dbReference type="GO" id="GO:0004523">
    <property type="term" value="F:RNA-DNA hybrid ribonuclease activity"/>
    <property type="evidence" value="ECO:0007669"/>
    <property type="project" value="InterPro"/>
</dbReference>
<dbReference type="Pfam" id="PF13456">
    <property type="entry name" value="RVT_3"/>
    <property type="match status" value="1"/>
</dbReference>
<dbReference type="CDD" id="cd06222">
    <property type="entry name" value="RNase_H_like"/>
    <property type="match status" value="1"/>
</dbReference>
<evidence type="ECO:0000259" key="1">
    <source>
        <dbReference type="Pfam" id="PF13456"/>
    </source>
</evidence>
<evidence type="ECO:0000313" key="2">
    <source>
        <dbReference type="EMBL" id="KAL0000730.1"/>
    </source>
</evidence>
<name>A0AAW2CV86_9ROSI</name>
<protein>
    <recommendedName>
        <fullName evidence="1">RNase H type-1 domain-containing protein</fullName>
    </recommendedName>
</protein>
<dbReference type="EMBL" id="JAZDWU010000005">
    <property type="protein sequence ID" value="KAL0000730.1"/>
    <property type="molecule type" value="Genomic_DNA"/>
</dbReference>
<dbReference type="InterPro" id="IPR012337">
    <property type="entry name" value="RNaseH-like_sf"/>
</dbReference>
<sequence length="122" mass="13355">MASLSEQIHLPVSSDMVEALAAARAISFALEIGCSPFILEGDSELVIKTLCSEERSLASFGHILESAKALTEANCISFSRVRRIGNSVAHNLAKHARYVSNYTVWMKDVPPHLYYVLEADSS</sequence>
<gene>
    <name evidence="2" type="ORF">SO802_014511</name>
</gene>
<dbReference type="InterPro" id="IPR044730">
    <property type="entry name" value="RNase_H-like_dom_plant"/>
</dbReference>
<reference evidence="2 3" key="1">
    <citation type="submission" date="2024-01" db="EMBL/GenBank/DDBJ databases">
        <title>A telomere-to-telomere, gap-free genome of sweet tea (Lithocarpus litseifolius).</title>
        <authorList>
            <person name="Zhou J."/>
        </authorList>
    </citation>
    <scope>NUCLEOTIDE SEQUENCE [LARGE SCALE GENOMIC DNA]</scope>
    <source>
        <strain evidence="2">Zhou-2022a</strain>
        <tissue evidence="2">Leaf</tissue>
    </source>
</reference>
<dbReference type="SUPFAM" id="SSF53098">
    <property type="entry name" value="Ribonuclease H-like"/>
    <property type="match status" value="1"/>
</dbReference>